<dbReference type="Proteomes" id="UP001177003">
    <property type="component" value="Chromosome 3"/>
</dbReference>
<gene>
    <name evidence="2" type="ORF">LSALG_LOCUS15334</name>
</gene>
<accession>A0AA35YJW6</accession>
<reference evidence="2" key="1">
    <citation type="submission" date="2023-04" db="EMBL/GenBank/DDBJ databases">
        <authorList>
            <person name="Vijverberg K."/>
            <person name="Xiong W."/>
            <person name="Schranz E."/>
        </authorList>
    </citation>
    <scope>NUCLEOTIDE SEQUENCE</scope>
</reference>
<organism evidence="2 3">
    <name type="scientific">Lactuca saligna</name>
    <name type="common">Willowleaf lettuce</name>
    <dbReference type="NCBI Taxonomy" id="75948"/>
    <lineage>
        <taxon>Eukaryota</taxon>
        <taxon>Viridiplantae</taxon>
        <taxon>Streptophyta</taxon>
        <taxon>Embryophyta</taxon>
        <taxon>Tracheophyta</taxon>
        <taxon>Spermatophyta</taxon>
        <taxon>Magnoliopsida</taxon>
        <taxon>eudicotyledons</taxon>
        <taxon>Gunneridae</taxon>
        <taxon>Pentapetalae</taxon>
        <taxon>asterids</taxon>
        <taxon>campanulids</taxon>
        <taxon>Asterales</taxon>
        <taxon>Asteraceae</taxon>
        <taxon>Cichorioideae</taxon>
        <taxon>Cichorieae</taxon>
        <taxon>Lactucinae</taxon>
        <taxon>Lactuca</taxon>
    </lineage>
</organism>
<protein>
    <submittedName>
        <fullName evidence="2">Uncharacterized protein</fullName>
    </submittedName>
</protein>
<evidence type="ECO:0000313" key="3">
    <source>
        <dbReference type="Proteomes" id="UP001177003"/>
    </source>
</evidence>
<sequence length="104" mass="12073">MLTSEINMLKAKVLDLAEKYQNVEFTEFHYSRKDILDILISDFSSTFLLIQLPVELLPHLPVELCHRPQTLANTTTNHRSTTNCRRRSHQRSSPLTMSKVVVYT</sequence>
<keyword evidence="3" id="KW-1185">Reference proteome</keyword>
<feature type="compositionally biased region" description="Polar residues" evidence="1">
    <location>
        <begin position="74"/>
        <end position="83"/>
    </location>
</feature>
<evidence type="ECO:0000256" key="1">
    <source>
        <dbReference type="SAM" id="MobiDB-lite"/>
    </source>
</evidence>
<evidence type="ECO:0000313" key="2">
    <source>
        <dbReference type="EMBL" id="CAI9275299.1"/>
    </source>
</evidence>
<feature type="region of interest" description="Disordered" evidence="1">
    <location>
        <begin position="74"/>
        <end position="95"/>
    </location>
</feature>
<dbReference type="EMBL" id="OX465079">
    <property type="protein sequence ID" value="CAI9275299.1"/>
    <property type="molecule type" value="Genomic_DNA"/>
</dbReference>
<proteinExistence type="predicted"/>
<name>A0AA35YJW6_LACSI</name>
<dbReference type="AlphaFoldDB" id="A0AA35YJW6"/>